<dbReference type="Proteomes" id="UP001620626">
    <property type="component" value="Unassembled WGS sequence"/>
</dbReference>
<evidence type="ECO:0000313" key="3">
    <source>
        <dbReference type="Proteomes" id="UP001620626"/>
    </source>
</evidence>
<dbReference type="Pfam" id="PF00651">
    <property type="entry name" value="BTB"/>
    <property type="match status" value="1"/>
</dbReference>
<protein>
    <recommendedName>
        <fullName evidence="1">BTB domain-containing protein</fullName>
    </recommendedName>
</protein>
<sequence>MKEEFASANCPVEVADVEPAAFKVMLNFIYADDLNELNGDNAMAVLYAERDELQISGEISIWNAALRWADEKCRQNGIECSAENRRQMLGPALFKIRFPLILIGEFSKNIVPSNVLSKEVIAICSNPFQIVMGFPTDFS</sequence>
<keyword evidence="3" id="KW-1185">Reference proteome</keyword>
<comment type="caution">
    <text evidence="2">The sequence shown here is derived from an EMBL/GenBank/DDBJ whole genome shotgun (WGS) entry which is preliminary data.</text>
</comment>
<gene>
    <name evidence="2" type="ORF">niasHT_010373</name>
</gene>
<evidence type="ECO:0000259" key="1">
    <source>
        <dbReference type="Pfam" id="PF00651"/>
    </source>
</evidence>
<dbReference type="PANTHER" id="PTHR45774:SF3">
    <property type="entry name" value="BTB (POZ) DOMAIN-CONTAINING 2B-RELATED"/>
    <property type="match status" value="1"/>
</dbReference>
<dbReference type="AlphaFoldDB" id="A0ABD2MBI7"/>
<dbReference type="PANTHER" id="PTHR45774">
    <property type="entry name" value="BTB/POZ DOMAIN-CONTAINING"/>
    <property type="match status" value="1"/>
</dbReference>
<dbReference type="EMBL" id="JBICBT010000060">
    <property type="protein sequence ID" value="KAL3124833.1"/>
    <property type="molecule type" value="Genomic_DNA"/>
</dbReference>
<organism evidence="2 3">
    <name type="scientific">Heterodera trifolii</name>
    <dbReference type="NCBI Taxonomy" id="157864"/>
    <lineage>
        <taxon>Eukaryota</taxon>
        <taxon>Metazoa</taxon>
        <taxon>Ecdysozoa</taxon>
        <taxon>Nematoda</taxon>
        <taxon>Chromadorea</taxon>
        <taxon>Rhabditida</taxon>
        <taxon>Tylenchina</taxon>
        <taxon>Tylenchomorpha</taxon>
        <taxon>Tylenchoidea</taxon>
        <taxon>Heteroderidae</taxon>
        <taxon>Heteroderinae</taxon>
        <taxon>Heterodera</taxon>
    </lineage>
</organism>
<evidence type="ECO:0000313" key="2">
    <source>
        <dbReference type="EMBL" id="KAL3124833.1"/>
    </source>
</evidence>
<reference evidence="2 3" key="1">
    <citation type="submission" date="2024-10" db="EMBL/GenBank/DDBJ databases">
        <authorList>
            <person name="Kim D."/>
        </authorList>
    </citation>
    <scope>NUCLEOTIDE SEQUENCE [LARGE SCALE GENOMIC DNA]</scope>
    <source>
        <strain evidence="2">BH-2024</strain>
    </source>
</reference>
<dbReference type="Gene3D" id="1.25.40.420">
    <property type="match status" value="1"/>
</dbReference>
<proteinExistence type="predicted"/>
<feature type="domain" description="BTB" evidence="1">
    <location>
        <begin position="10"/>
        <end position="57"/>
    </location>
</feature>
<accession>A0ABD2MBI7</accession>
<name>A0ABD2MBI7_9BILA</name>
<dbReference type="InterPro" id="IPR000210">
    <property type="entry name" value="BTB/POZ_dom"/>
</dbReference>